<evidence type="ECO:0000256" key="4">
    <source>
        <dbReference type="ARBA" id="ARBA00035172"/>
    </source>
</evidence>
<dbReference type="PRINTS" id="PR00062">
    <property type="entry name" value="RIBOSOMALL20"/>
</dbReference>
<dbReference type="PANTHER" id="PTHR10986">
    <property type="entry name" value="39S RIBOSOMAL PROTEIN L20"/>
    <property type="match status" value="1"/>
</dbReference>
<dbReference type="CDD" id="cd07026">
    <property type="entry name" value="Ribosomal_L20"/>
    <property type="match status" value="1"/>
</dbReference>
<dbReference type="Proteomes" id="UP000177376">
    <property type="component" value="Unassembled WGS sequence"/>
</dbReference>
<name>A0A1G1YHT1_9BACT</name>
<dbReference type="GO" id="GO:0005840">
    <property type="term" value="C:ribosome"/>
    <property type="evidence" value="ECO:0007669"/>
    <property type="project" value="UniProtKB-KW"/>
</dbReference>
<evidence type="ECO:0000256" key="3">
    <source>
        <dbReference type="ARBA" id="ARBA00023274"/>
    </source>
</evidence>
<dbReference type="GO" id="GO:1990904">
    <property type="term" value="C:ribonucleoprotein complex"/>
    <property type="evidence" value="ECO:0007669"/>
    <property type="project" value="UniProtKB-KW"/>
</dbReference>
<organism evidence="7 8">
    <name type="scientific">Candidatus Buchananbacteria bacterium RIFCSPLOWO2_01_FULL_39_33</name>
    <dbReference type="NCBI Taxonomy" id="1797543"/>
    <lineage>
        <taxon>Bacteria</taxon>
        <taxon>Candidatus Buchananiibacteriota</taxon>
    </lineage>
</organism>
<sequence>MPRVKRGVIHTKNRRNILKRAKGFKWGRKRLIKIAKTATIKAGAYAYRDRRVKKRTMRALWQIQLNAAVRQHGLSYSKFIDLLKKAKIDLDRKVLAELARKEPKVFAKIIEKISPVK</sequence>
<proteinExistence type="inferred from homology"/>
<protein>
    <recommendedName>
        <fullName evidence="4 5">Large ribosomal subunit protein bL20</fullName>
    </recommendedName>
</protein>
<gene>
    <name evidence="5" type="primary">rplT</name>
    <name evidence="7" type="ORF">A3A02_01205</name>
</gene>
<dbReference type="HAMAP" id="MF_00382">
    <property type="entry name" value="Ribosomal_bL20"/>
    <property type="match status" value="1"/>
</dbReference>
<dbReference type="Gene3D" id="6.10.160.10">
    <property type="match status" value="1"/>
</dbReference>
<evidence type="ECO:0000256" key="2">
    <source>
        <dbReference type="ARBA" id="ARBA00022980"/>
    </source>
</evidence>
<dbReference type="FunFam" id="1.10.1900.20:FF:000001">
    <property type="entry name" value="50S ribosomal protein L20"/>
    <property type="match status" value="1"/>
</dbReference>
<dbReference type="EMBL" id="MHIM01000028">
    <property type="protein sequence ID" value="OGY51915.1"/>
    <property type="molecule type" value="Genomic_DNA"/>
</dbReference>
<dbReference type="Gene3D" id="1.10.1900.20">
    <property type="entry name" value="Ribosomal protein L20"/>
    <property type="match status" value="1"/>
</dbReference>
<evidence type="ECO:0000256" key="1">
    <source>
        <dbReference type="ARBA" id="ARBA00007698"/>
    </source>
</evidence>
<dbReference type="AlphaFoldDB" id="A0A1G1YHT1"/>
<keyword evidence="2 5" id="KW-0689">Ribosomal protein</keyword>
<accession>A0A1G1YHT1</accession>
<dbReference type="SUPFAM" id="SSF74731">
    <property type="entry name" value="Ribosomal protein L20"/>
    <property type="match status" value="1"/>
</dbReference>
<reference evidence="7 8" key="1">
    <citation type="journal article" date="2016" name="Nat. Commun.">
        <title>Thousands of microbial genomes shed light on interconnected biogeochemical processes in an aquifer system.</title>
        <authorList>
            <person name="Anantharaman K."/>
            <person name="Brown C.T."/>
            <person name="Hug L.A."/>
            <person name="Sharon I."/>
            <person name="Castelle C.J."/>
            <person name="Probst A.J."/>
            <person name="Thomas B.C."/>
            <person name="Singh A."/>
            <person name="Wilkins M.J."/>
            <person name="Karaoz U."/>
            <person name="Brodie E.L."/>
            <person name="Williams K.H."/>
            <person name="Hubbard S.S."/>
            <person name="Banfield J.F."/>
        </authorList>
    </citation>
    <scope>NUCLEOTIDE SEQUENCE [LARGE SCALE GENOMIC DNA]</scope>
</reference>
<evidence type="ECO:0000256" key="5">
    <source>
        <dbReference type="HAMAP-Rule" id="MF_00382"/>
    </source>
</evidence>
<dbReference type="GO" id="GO:0003735">
    <property type="term" value="F:structural constituent of ribosome"/>
    <property type="evidence" value="ECO:0007669"/>
    <property type="project" value="InterPro"/>
</dbReference>
<dbReference type="GO" id="GO:0019843">
    <property type="term" value="F:rRNA binding"/>
    <property type="evidence" value="ECO:0007669"/>
    <property type="project" value="UniProtKB-UniRule"/>
</dbReference>
<dbReference type="GO" id="GO:0000027">
    <property type="term" value="P:ribosomal large subunit assembly"/>
    <property type="evidence" value="ECO:0007669"/>
    <property type="project" value="UniProtKB-UniRule"/>
</dbReference>
<keyword evidence="3 5" id="KW-0687">Ribonucleoprotein</keyword>
<dbReference type="NCBIfam" id="TIGR01032">
    <property type="entry name" value="rplT_bact"/>
    <property type="match status" value="1"/>
</dbReference>
<dbReference type="Pfam" id="PF00453">
    <property type="entry name" value="Ribosomal_L20"/>
    <property type="match status" value="1"/>
</dbReference>
<evidence type="ECO:0000313" key="7">
    <source>
        <dbReference type="EMBL" id="OGY51915.1"/>
    </source>
</evidence>
<comment type="function">
    <text evidence="5 6">Binds directly to 23S ribosomal RNA and is necessary for the in vitro assembly process of the 50S ribosomal subunit. It is not involved in the protein synthesizing functions of that subunit.</text>
</comment>
<dbReference type="GO" id="GO:0006412">
    <property type="term" value="P:translation"/>
    <property type="evidence" value="ECO:0007669"/>
    <property type="project" value="InterPro"/>
</dbReference>
<dbReference type="InterPro" id="IPR005813">
    <property type="entry name" value="Ribosomal_bL20"/>
</dbReference>
<keyword evidence="5 6" id="KW-0699">rRNA-binding</keyword>
<comment type="caution">
    <text evidence="7">The sequence shown here is derived from an EMBL/GenBank/DDBJ whole genome shotgun (WGS) entry which is preliminary data.</text>
</comment>
<evidence type="ECO:0000313" key="8">
    <source>
        <dbReference type="Proteomes" id="UP000177376"/>
    </source>
</evidence>
<comment type="similarity">
    <text evidence="1 5 6">Belongs to the bacterial ribosomal protein bL20 family.</text>
</comment>
<keyword evidence="5 6" id="KW-0694">RNA-binding</keyword>
<evidence type="ECO:0000256" key="6">
    <source>
        <dbReference type="RuleBase" id="RU000560"/>
    </source>
</evidence>
<dbReference type="InterPro" id="IPR035566">
    <property type="entry name" value="Ribosomal_protein_bL20_C"/>
</dbReference>